<dbReference type="InterPro" id="IPR011033">
    <property type="entry name" value="PRC_barrel-like_sf"/>
</dbReference>
<reference evidence="3" key="1">
    <citation type="submission" date="2020-02" db="EMBL/GenBank/DDBJ databases">
        <authorList>
            <person name="Meier V. D."/>
        </authorList>
    </citation>
    <scope>NUCLEOTIDE SEQUENCE</scope>
    <source>
        <strain evidence="3">AVDCRST_MAG53</strain>
    </source>
</reference>
<gene>
    <name evidence="3" type="ORF">AVDCRST_MAG53-2263</name>
</gene>
<feature type="compositionally biased region" description="Basic and acidic residues" evidence="1">
    <location>
        <begin position="148"/>
        <end position="169"/>
    </location>
</feature>
<evidence type="ECO:0000259" key="2">
    <source>
        <dbReference type="Pfam" id="PF05239"/>
    </source>
</evidence>
<feature type="compositionally biased region" description="Basic and acidic residues" evidence="1">
    <location>
        <begin position="126"/>
        <end position="141"/>
    </location>
</feature>
<protein>
    <recommendedName>
        <fullName evidence="2">PRC-barrel domain-containing protein</fullName>
    </recommendedName>
</protein>
<sequence>MVGVEGIADWIGRDVVDREGEKVGKLADVYYDTADSEAAFVSVKSGTFGRSQSVAPLDGATLARDYVRLDAPKELIKDGPSEDAGGRLTGVDALAVLAHYGLPPEPDLEGEDRVCFQTAGAAAETERKRAELEAERAREAAARPGSDVAREDPDAGPAPDRDLPADGRRPATVPVTTPSAEDDEDPLRRLELLERRVAALEARLG</sequence>
<dbReference type="GO" id="GO:0030077">
    <property type="term" value="C:plasma membrane light-harvesting complex"/>
    <property type="evidence" value="ECO:0007669"/>
    <property type="project" value="InterPro"/>
</dbReference>
<accession>A0A6J4SP37</accession>
<evidence type="ECO:0000256" key="1">
    <source>
        <dbReference type="SAM" id="MobiDB-lite"/>
    </source>
</evidence>
<proteinExistence type="predicted"/>
<dbReference type="SUPFAM" id="SSF50346">
    <property type="entry name" value="PRC-barrel domain"/>
    <property type="match status" value="1"/>
</dbReference>
<dbReference type="EMBL" id="CADCVR010000058">
    <property type="protein sequence ID" value="CAA9498529.1"/>
    <property type="molecule type" value="Genomic_DNA"/>
</dbReference>
<feature type="domain" description="PRC-barrel" evidence="2">
    <location>
        <begin position="5"/>
        <end position="75"/>
    </location>
</feature>
<dbReference type="InterPro" id="IPR027275">
    <property type="entry name" value="PRC-brl_dom"/>
</dbReference>
<dbReference type="AlphaFoldDB" id="A0A6J4SP37"/>
<dbReference type="Gene3D" id="3.90.50.10">
    <property type="entry name" value="Photosynthetic Reaction Center, subunit H, domain 2"/>
    <property type="match status" value="1"/>
</dbReference>
<name>A0A6J4SP37_9ACTN</name>
<organism evidence="3">
    <name type="scientific">uncultured Solirubrobacteraceae bacterium</name>
    <dbReference type="NCBI Taxonomy" id="1162706"/>
    <lineage>
        <taxon>Bacteria</taxon>
        <taxon>Bacillati</taxon>
        <taxon>Actinomycetota</taxon>
        <taxon>Thermoleophilia</taxon>
        <taxon>Solirubrobacterales</taxon>
        <taxon>Solirubrobacteraceae</taxon>
        <taxon>environmental samples</taxon>
    </lineage>
</organism>
<dbReference type="InterPro" id="IPR014747">
    <property type="entry name" value="Bac_photo_RC_H_C"/>
</dbReference>
<dbReference type="Pfam" id="PF05239">
    <property type="entry name" value="PRC"/>
    <property type="match status" value="1"/>
</dbReference>
<evidence type="ECO:0000313" key="3">
    <source>
        <dbReference type="EMBL" id="CAA9498529.1"/>
    </source>
</evidence>
<dbReference type="GO" id="GO:0019684">
    <property type="term" value="P:photosynthesis, light reaction"/>
    <property type="evidence" value="ECO:0007669"/>
    <property type="project" value="InterPro"/>
</dbReference>
<feature type="region of interest" description="Disordered" evidence="1">
    <location>
        <begin position="126"/>
        <end position="188"/>
    </location>
</feature>